<sequence>MYLRAFKANAQDPTLRDHHYDEDDPIYSVSLGLARLDSVPDAAPDVIGSFTTHSSEDTLQPASLVATRTTSVSPAPDVKRMGTEA</sequence>
<gene>
    <name evidence="2" type="ORF">Purlil1_13083</name>
</gene>
<accession>A0ABR0BFE4</accession>
<dbReference type="EMBL" id="JAWRVI010000164">
    <property type="protein sequence ID" value="KAK4073302.1"/>
    <property type="molecule type" value="Genomic_DNA"/>
</dbReference>
<reference evidence="2 3" key="1">
    <citation type="journal article" date="2024" name="Microbiol. Resour. Announc.">
        <title>Genome annotations for the ascomycete fungi Trichoderma harzianum, Trichoderma aggressivum, and Purpureocillium lilacinum.</title>
        <authorList>
            <person name="Beijen E.P.W."/>
            <person name="Ohm R.A."/>
        </authorList>
    </citation>
    <scope>NUCLEOTIDE SEQUENCE [LARGE SCALE GENOMIC DNA]</scope>
    <source>
        <strain evidence="2 3">CBS 150709</strain>
    </source>
</reference>
<organism evidence="2 3">
    <name type="scientific">Purpureocillium lilacinum</name>
    <name type="common">Paecilomyces lilacinus</name>
    <dbReference type="NCBI Taxonomy" id="33203"/>
    <lineage>
        <taxon>Eukaryota</taxon>
        <taxon>Fungi</taxon>
        <taxon>Dikarya</taxon>
        <taxon>Ascomycota</taxon>
        <taxon>Pezizomycotina</taxon>
        <taxon>Sordariomycetes</taxon>
        <taxon>Hypocreomycetidae</taxon>
        <taxon>Hypocreales</taxon>
        <taxon>Ophiocordycipitaceae</taxon>
        <taxon>Purpureocillium</taxon>
    </lineage>
</organism>
<protein>
    <submittedName>
        <fullName evidence="2">Uncharacterized protein</fullName>
    </submittedName>
</protein>
<evidence type="ECO:0000256" key="1">
    <source>
        <dbReference type="SAM" id="MobiDB-lite"/>
    </source>
</evidence>
<proteinExistence type="predicted"/>
<dbReference type="Proteomes" id="UP001287286">
    <property type="component" value="Unassembled WGS sequence"/>
</dbReference>
<feature type="region of interest" description="Disordered" evidence="1">
    <location>
        <begin position="66"/>
        <end position="85"/>
    </location>
</feature>
<evidence type="ECO:0000313" key="2">
    <source>
        <dbReference type="EMBL" id="KAK4073302.1"/>
    </source>
</evidence>
<evidence type="ECO:0000313" key="3">
    <source>
        <dbReference type="Proteomes" id="UP001287286"/>
    </source>
</evidence>
<name>A0ABR0BFE4_PURLI</name>
<keyword evidence="3" id="KW-1185">Reference proteome</keyword>
<comment type="caution">
    <text evidence="2">The sequence shown here is derived from an EMBL/GenBank/DDBJ whole genome shotgun (WGS) entry which is preliminary data.</text>
</comment>